<dbReference type="Proteomes" id="UP001335648">
    <property type="component" value="Unassembled WGS sequence"/>
</dbReference>
<dbReference type="EMBL" id="JAULUE010002059">
    <property type="protein sequence ID" value="KAK5886254.1"/>
    <property type="molecule type" value="Genomic_DNA"/>
</dbReference>
<evidence type="ECO:0000313" key="2">
    <source>
        <dbReference type="Proteomes" id="UP001335648"/>
    </source>
</evidence>
<accession>A0AAN8GRG9</accession>
<comment type="caution">
    <text evidence="1">The sequence shown here is derived from an EMBL/GenBank/DDBJ whole genome shotgun (WGS) entry which is preliminary data.</text>
</comment>
<keyword evidence="2" id="KW-1185">Reference proteome</keyword>
<organism evidence="1 2">
    <name type="scientific">Champsocephalus esox</name>
    <name type="common">pike icefish</name>
    <dbReference type="NCBI Taxonomy" id="159716"/>
    <lineage>
        <taxon>Eukaryota</taxon>
        <taxon>Metazoa</taxon>
        <taxon>Chordata</taxon>
        <taxon>Craniata</taxon>
        <taxon>Vertebrata</taxon>
        <taxon>Euteleostomi</taxon>
        <taxon>Actinopterygii</taxon>
        <taxon>Neopterygii</taxon>
        <taxon>Teleostei</taxon>
        <taxon>Neoteleostei</taxon>
        <taxon>Acanthomorphata</taxon>
        <taxon>Eupercaria</taxon>
        <taxon>Perciformes</taxon>
        <taxon>Notothenioidei</taxon>
        <taxon>Channichthyidae</taxon>
        <taxon>Champsocephalus</taxon>
    </lineage>
</organism>
<sequence length="66" mass="6998">MSETSVCSALGKKGCCQERSGALFGSCTANRERMGGVENRDSPLSTSWSQKKGCIGISKLQTPLDN</sequence>
<dbReference type="AlphaFoldDB" id="A0AAN8GRG9"/>
<gene>
    <name evidence="1" type="ORF">CesoFtcFv8_017305</name>
</gene>
<evidence type="ECO:0000313" key="1">
    <source>
        <dbReference type="EMBL" id="KAK5886254.1"/>
    </source>
</evidence>
<name>A0AAN8GRG9_9TELE</name>
<protein>
    <submittedName>
        <fullName evidence="1">Uncharacterized protein</fullName>
    </submittedName>
</protein>
<proteinExistence type="predicted"/>
<reference evidence="1 2" key="1">
    <citation type="journal article" date="2023" name="Mol. Biol. Evol.">
        <title>Genomics of Secondarily Temperate Adaptation in the Only Non-Antarctic Icefish.</title>
        <authorList>
            <person name="Rivera-Colon A.G."/>
            <person name="Rayamajhi N."/>
            <person name="Minhas B.F."/>
            <person name="Madrigal G."/>
            <person name="Bilyk K.T."/>
            <person name="Yoon V."/>
            <person name="Hune M."/>
            <person name="Gregory S."/>
            <person name="Cheng C.H.C."/>
            <person name="Catchen J.M."/>
        </authorList>
    </citation>
    <scope>NUCLEOTIDE SEQUENCE [LARGE SCALE GENOMIC DNA]</scope>
    <source>
        <strain evidence="1">JC2023a</strain>
    </source>
</reference>